<accession>A0A4R2F6U3</accession>
<evidence type="ECO:0000313" key="2">
    <source>
        <dbReference type="Proteomes" id="UP000294832"/>
    </source>
</evidence>
<dbReference type="OrthoDB" id="6625194at2"/>
<name>A0A4R2F6U3_9GAMM</name>
<dbReference type="Proteomes" id="UP000294832">
    <property type="component" value="Unassembled WGS sequence"/>
</dbReference>
<protein>
    <submittedName>
        <fullName evidence="1">Uncharacterized protein</fullName>
    </submittedName>
</protein>
<evidence type="ECO:0000313" key="1">
    <source>
        <dbReference type="EMBL" id="TCN78542.1"/>
    </source>
</evidence>
<comment type="caution">
    <text evidence="1">The sequence shown here is derived from an EMBL/GenBank/DDBJ whole genome shotgun (WGS) entry which is preliminary data.</text>
</comment>
<gene>
    <name evidence="1" type="ORF">EDC91_13826</name>
</gene>
<sequence length="181" mass="20914">MTDIKVIADEYIRIAQENFGPMCSDWEYVGVEINDMGPHLRYYPEDGHVAISLSEKVQDDEIQLHFQLAHEVCHLLYPTMSLSGEKEPTTVLNEGVSTYFSLWATGRYCSQEFLIGNLKQHSRNYYRAMLLVHELLEIDNEAIKKLRVYEPRLNRLSVEHFKRSKVSASGNLISDLLATFE</sequence>
<proteinExistence type="predicted"/>
<dbReference type="EMBL" id="SLWF01000038">
    <property type="protein sequence ID" value="TCN78542.1"/>
    <property type="molecule type" value="Genomic_DNA"/>
</dbReference>
<dbReference type="RefSeq" id="WP_133040387.1">
    <property type="nucleotide sequence ID" value="NZ_SLWF01000038.1"/>
</dbReference>
<reference evidence="1 2" key="1">
    <citation type="submission" date="2019-03" db="EMBL/GenBank/DDBJ databases">
        <title>Freshwater and sediment microbial communities from various areas in North America, analyzing microbe dynamics in response to fracking.</title>
        <authorList>
            <person name="Lamendella R."/>
        </authorList>
    </citation>
    <scope>NUCLEOTIDE SEQUENCE [LARGE SCALE GENOMIC DNA]</scope>
    <source>
        <strain evidence="1 2">74A</strain>
    </source>
</reference>
<organism evidence="1 2">
    <name type="scientific">Shewanella fodinae</name>
    <dbReference type="NCBI Taxonomy" id="552357"/>
    <lineage>
        <taxon>Bacteria</taxon>
        <taxon>Pseudomonadati</taxon>
        <taxon>Pseudomonadota</taxon>
        <taxon>Gammaproteobacteria</taxon>
        <taxon>Alteromonadales</taxon>
        <taxon>Shewanellaceae</taxon>
        <taxon>Shewanella</taxon>
    </lineage>
</organism>
<dbReference type="AlphaFoldDB" id="A0A4R2F6U3"/>
<keyword evidence="2" id="KW-1185">Reference proteome</keyword>